<dbReference type="InterPro" id="IPR015421">
    <property type="entry name" value="PyrdxlP-dep_Trfase_major"/>
</dbReference>
<evidence type="ECO:0000256" key="1">
    <source>
        <dbReference type="ARBA" id="ARBA00001933"/>
    </source>
</evidence>
<dbReference type="AlphaFoldDB" id="A0A7Y0L5P9"/>
<accession>A0A7Y0L5P9</accession>
<dbReference type="Gene3D" id="3.90.1150.10">
    <property type="entry name" value="Aspartate Aminotransferase, domain 1"/>
    <property type="match status" value="1"/>
</dbReference>
<feature type="domain" description="Aminotransferase class I/classII large" evidence="3">
    <location>
        <begin position="25"/>
        <end position="282"/>
    </location>
</feature>
<evidence type="ECO:0000256" key="2">
    <source>
        <dbReference type="ARBA" id="ARBA00022898"/>
    </source>
</evidence>
<dbReference type="SUPFAM" id="SSF53383">
    <property type="entry name" value="PLP-dependent transferases"/>
    <property type="match status" value="1"/>
</dbReference>
<gene>
    <name evidence="4" type="ORF">HIJ39_15230</name>
</gene>
<name>A0A7Y0L5P9_9FIRM</name>
<dbReference type="PANTHER" id="PTHR42885">
    <property type="entry name" value="HISTIDINOL-PHOSPHATE AMINOTRANSFERASE-RELATED"/>
    <property type="match status" value="1"/>
</dbReference>
<comment type="caution">
    <text evidence="4">The sequence shown here is derived from an EMBL/GenBank/DDBJ whole genome shotgun (WGS) entry which is preliminary data.</text>
</comment>
<dbReference type="InterPro" id="IPR015424">
    <property type="entry name" value="PyrdxlP-dep_Trfase"/>
</dbReference>
<proteinExistence type="predicted"/>
<dbReference type="RefSeq" id="WP_169101196.1">
    <property type="nucleotide sequence ID" value="NZ_JABBVZ010000062.1"/>
</dbReference>
<dbReference type="InterPro" id="IPR004839">
    <property type="entry name" value="Aminotransferase_I/II_large"/>
</dbReference>
<evidence type="ECO:0000313" key="5">
    <source>
        <dbReference type="Proteomes" id="UP000533476"/>
    </source>
</evidence>
<protein>
    <submittedName>
        <fullName evidence="4">Aminotransferase class I/II-fold pyridoxal phosphate-dependent enzyme</fullName>
    </submittedName>
</protein>
<evidence type="ECO:0000259" key="3">
    <source>
        <dbReference type="Pfam" id="PF00155"/>
    </source>
</evidence>
<dbReference type="GO" id="GO:0030170">
    <property type="term" value="F:pyridoxal phosphate binding"/>
    <property type="evidence" value="ECO:0007669"/>
    <property type="project" value="InterPro"/>
</dbReference>
<dbReference type="Proteomes" id="UP000533476">
    <property type="component" value="Unassembled WGS sequence"/>
</dbReference>
<dbReference type="InterPro" id="IPR015422">
    <property type="entry name" value="PyrdxlP-dep_Trfase_small"/>
</dbReference>
<dbReference type="EMBL" id="JABBVZ010000062">
    <property type="protein sequence ID" value="NMP23695.1"/>
    <property type="molecule type" value="Genomic_DNA"/>
</dbReference>
<dbReference type="Gene3D" id="3.40.640.10">
    <property type="entry name" value="Type I PLP-dependent aspartate aminotransferase-like (Major domain)"/>
    <property type="match status" value="1"/>
</dbReference>
<comment type="cofactor">
    <cofactor evidence="1">
        <name>pyridoxal 5'-phosphate</name>
        <dbReference type="ChEBI" id="CHEBI:597326"/>
    </cofactor>
</comment>
<keyword evidence="2" id="KW-0663">Pyridoxal phosphate</keyword>
<keyword evidence="4" id="KW-0032">Aminotransferase</keyword>
<evidence type="ECO:0000313" key="4">
    <source>
        <dbReference type="EMBL" id="NMP23695.1"/>
    </source>
</evidence>
<dbReference type="GO" id="GO:0008483">
    <property type="term" value="F:transaminase activity"/>
    <property type="evidence" value="ECO:0007669"/>
    <property type="project" value="UniProtKB-KW"/>
</dbReference>
<reference evidence="4 5" key="1">
    <citation type="submission" date="2020-04" db="EMBL/GenBank/DDBJ databases">
        <authorList>
            <person name="Zhang R."/>
            <person name="Schippers A."/>
        </authorList>
    </citation>
    <scope>NUCLEOTIDE SEQUENCE [LARGE SCALE GENOMIC DNA]</scope>
    <source>
        <strain evidence="4 5">DSM 109850</strain>
    </source>
</reference>
<sequence>MDVKPAVHGGQVHTVARALGLPLSNVLDFSANINPLGPPESVRQALMNALDDIRFYPDATQAEAKHVIADRHGVFNDNVLISNGATEAIDLALRALSPNRVWILEPAFSEYRAAAQRNRLPVVSVPLERPDFVPPWGRLAEEMRPGDCLIWNNPHNPSGRHVARSHFSAPVRALAERGVALLIDESFIDFLDDEPANTAISEALQPGSRVIVVRSLTKYLAIPGLRFGYAIADQAWVASVERLRDRWSVGHLAQKAASVGLQDMAFRNATQNWLHQEQQQVAALWGPSALYQREPTAMNFFLLRWTDEDLSRRVSRTLFHRGILVRLCSDFDGLGSAYWRVAIRTRTENQRLHATVQVIVGEEGSR</sequence>
<keyword evidence="4" id="KW-0808">Transferase</keyword>
<organism evidence="4 5">
    <name type="scientific">Sulfobacillus harzensis</name>
    <dbReference type="NCBI Taxonomy" id="2729629"/>
    <lineage>
        <taxon>Bacteria</taxon>
        <taxon>Bacillati</taxon>
        <taxon>Bacillota</taxon>
        <taxon>Clostridia</taxon>
        <taxon>Eubacteriales</taxon>
        <taxon>Clostridiales Family XVII. Incertae Sedis</taxon>
        <taxon>Sulfobacillus</taxon>
    </lineage>
</organism>
<dbReference type="CDD" id="cd00609">
    <property type="entry name" value="AAT_like"/>
    <property type="match status" value="1"/>
</dbReference>
<dbReference type="Pfam" id="PF00155">
    <property type="entry name" value="Aminotran_1_2"/>
    <property type="match status" value="1"/>
</dbReference>
<keyword evidence="5" id="KW-1185">Reference proteome</keyword>
<dbReference type="PANTHER" id="PTHR42885:SF1">
    <property type="entry name" value="THREONINE-PHOSPHATE DECARBOXYLASE"/>
    <property type="match status" value="1"/>
</dbReference>